<dbReference type="EMBL" id="JAELVM010000003">
    <property type="protein sequence ID" value="MBL1223237.1"/>
    <property type="molecule type" value="Genomic_DNA"/>
</dbReference>
<protein>
    <recommendedName>
        <fullName evidence="3">YD repeat-containing protein</fullName>
    </recommendedName>
</protein>
<evidence type="ECO:0000313" key="1">
    <source>
        <dbReference type="EMBL" id="MBL1223237.1"/>
    </source>
</evidence>
<comment type="caution">
    <text evidence="1">The sequence shown here is derived from an EMBL/GenBank/DDBJ whole genome shotgun (WGS) entry which is preliminary data.</text>
</comment>
<evidence type="ECO:0008006" key="3">
    <source>
        <dbReference type="Google" id="ProtNLM"/>
    </source>
</evidence>
<gene>
    <name evidence="1" type="ORF">JET18_20510</name>
</gene>
<sequence>MKNKILLLIVLNYTINVSAQINVKSPNLDASSVFKFTETPVSLNNGLVNINLPIYTIKTKDLAIPIQLDYHSRGIRVEDIASTVGLGWSLSYGGMISRQVRDRPDDSSNGYLITDSYTNFFSDLQKRFAVYNQTIASPTRDLVPDQFYFSTPGYSGKFIFDQLDKKIVQQPFSDYKISPTATQNSLLNSWVIVDDKGNKFHYGTLGPKSFKSSLQIQSYIQTGTPLNSYDLNGDNSEDAYTDTWYLIQIETVSGDLIKYNYTLDESYYYKKDYDKIVYPCISTPCDQPTNPGVYTYFSKIIENKYILESIEFSEGKVKFLPSSVNRTDIQGGKALDKIQIFDSKDHLIEYFKFNYNIQESLQNPNMNSLLALLDTSSNKRMFLSEAIRYSKENTVIEKYNYNYTTTLLPNRFSTSQDMWGYYNNAANGSYLHFFDYNGHLSSNRESNEEGSKAGILESINHSTGLKTEFTYENNLLKPTFNMEGTLGTINAPYQTKSEILLKAGDILPNYNTATNSYYKDIIIDPNLYDSEVKITLDYHAFVNPNMPTQCSYYTGWVEQNGTRVILFPNIGANKTIVKGTSTTRALTGGSSYKLGITAYGCSLDDIISNESESVSLILDYKVANNSTNNETFYYGPGNRIRQIRYLDNNQLKIKKTFEYKGPTGKGSGDLFGMKEYVGIVGLNANNVRILDPKGVFAGSINSSLESNSMGYSYVKEYQGDELENKGRTDYEFTNFADGNNFLKYPFTLPTDNQWSRGLLISKKYFENINNSYRLLQEELNEYKFGGFDTPYEISPPMGFESADGAITGYTKNRNYYVVPLAQMYMNLSHLVNKPLPHNNFLVADYGDNFKIYYKPYYFNSGKIEKNKTTNYEYRNNQVLTFKDTFSYDSNDHYQLTAQKNVFPDLGTQETVYQYAHEKNNTKLINANMVGIPLGTVVKKKQNESDTGKIISRSETKYDSPSNLFPSSVLSYDLQTGTIPSTEITYDKYDSNGNLQQYTTKNGISTTIIWGYNNTQPIAKIEGAKLSDIPQTLIDNIVNASVNDAQQGTDASEQSLISALDLFRNNTGLSTYQISTYTYDPLIGVKSITPPSGIREVYIYDTANRLMEVRENSTTGKILKEFKYNYKQ</sequence>
<dbReference type="RefSeq" id="WP_202094295.1">
    <property type="nucleotide sequence ID" value="NZ_JAELVM010000003.1"/>
</dbReference>
<accession>A0ABS1QKT5</accession>
<name>A0ABS1QKT5_9FLAO</name>
<organism evidence="1 2">
    <name type="scientific">Chryseobacterium endalhagicum</name>
    <dbReference type="NCBI Taxonomy" id="2797638"/>
    <lineage>
        <taxon>Bacteria</taxon>
        <taxon>Pseudomonadati</taxon>
        <taxon>Bacteroidota</taxon>
        <taxon>Flavobacteriia</taxon>
        <taxon>Flavobacteriales</taxon>
        <taxon>Weeksellaceae</taxon>
        <taxon>Chryseobacterium group</taxon>
        <taxon>Chryseobacterium</taxon>
    </lineage>
</organism>
<dbReference type="Proteomes" id="UP000661696">
    <property type="component" value="Unassembled WGS sequence"/>
</dbReference>
<reference evidence="1 2" key="1">
    <citation type="submission" date="2020-12" db="EMBL/GenBank/DDBJ databases">
        <title>Chryseobacterium endoalhailicus sp. nov., isolated from seed of leguminous plant.</title>
        <authorList>
            <person name="Zhang X."/>
        </authorList>
    </citation>
    <scope>NUCLEOTIDE SEQUENCE [LARGE SCALE GENOMIC DNA]</scope>
    <source>
        <strain evidence="1 2">L7</strain>
    </source>
</reference>
<proteinExistence type="predicted"/>
<keyword evidence="2" id="KW-1185">Reference proteome</keyword>
<evidence type="ECO:0000313" key="2">
    <source>
        <dbReference type="Proteomes" id="UP000661696"/>
    </source>
</evidence>